<proteinExistence type="inferred from homology"/>
<dbReference type="PROSITE" id="PS00417">
    <property type="entry name" value="SYNAPTOBREVIN"/>
    <property type="match status" value="1"/>
</dbReference>
<dbReference type="InterPro" id="IPR051097">
    <property type="entry name" value="Synaptobrevin-like_transport"/>
</dbReference>
<dbReference type="SUPFAM" id="SSF58038">
    <property type="entry name" value="SNARE fusion complex"/>
    <property type="match status" value="1"/>
</dbReference>
<dbReference type="GO" id="GO:0005737">
    <property type="term" value="C:cytoplasm"/>
    <property type="evidence" value="ECO:0007669"/>
    <property type="project" value="UniProtKB-ARBA"/>
</dbReference>
<evidence type="ECO:0000256" key="3">
    <source>
        <dbReference type="ARBA" id="ARBA00022692"/>
    </source>
</evidence>
<keyword evidence="3 10" id="KW-0812">Transmembrane</keyword>
<comment type="subcellular location">
    <subcellularLocation>
        <location evidence="8">Endomembrane system</location>
        <topology evidence="8">Single-pass type IV membrane protein</topology>
    </subcellularLocation>
</comment>
<evidence type="ECO:0000256" key="4">
    <source>
        <dbReference type="ARBA" id="ARBA00022927"/>
    </source>
</evidence>
<dbReference type="PANTHER" id="PTHR21136">
    <property type="entry name" value="SNARE PROTEINS"/>
    <property type="match status" value="1"/>
</dbReference>
<dbReference type="InterPro" id="IPR042855">
    <property type="entry name" value="V_SNARE_CC"/>
</dbReference>
<evidence type="ECO:0008006" key="15">
    <source>
        <dbReference type="Google" id="ProtNLM"/>
    </source>
</evidence>
<dbReference type="GO" id="GO:0016020">
    <property type="term" value="C:membrane"/>
    <property type="evidence" value="ECO:0007669"/>
    <property type="project" value="InterPro"/>
</dbReference>
<dbReference type="Gene3D" id="1.20.5.110">
    <property type="match status" value="1"/>
</dbReference>
<dbReference type="PANTHER" id="PTHR21136:SF214">
    <property type="entry name" value="VESICLE-ASSOCIATED MEMBRANE PROTEIN 714"/>
    <property type="match status" value="1"/>
</dbReference>
<dbReference type="CDD" id="cd14824">
    <property type="entry name" value="Longin"/>
    <property type="match status" value="1"/>
</dbReference>
<keyword evidence="4" id="KW-0653">Protein transport</keyword>
<feature type="signal peptide" evidence="11">
    <location>
        <begin position="1"/>
        <end position="21"/>
    </location>
</feature>
<keyword evidence="5 10" id="KW-1133">Transmembrane helix</keyword>
<feature type="chain" id="PRO_5031445195" description="V-SNARE coiled-coil homology domain-containing protein" evidence="11">
    <location>
        <begin position="22"/>
        <end position="220"/>
    </location>
</feature>
<sequence>MAAQQQKLLFALVARGTVVLAEHSVVSGNANLIAVRILEKIGSEDMRVSYTQERHMFHVLVTNGLTFMCMAEEAAGRRIPFALLDDVAARFSTAYGAAREAVAYEYSTDFAPVLAERLAYYGRDPASDPLSRVRGELSEVKHIMIENIEKVLERGEKLDLLVDKTDSLQETAFTFRSQARRLQRTLWWRNAKMWVVMGGVAAAVLYLILAASCGATLSHC</sequence>
<name>A0A7S0RU98_9CHLO</name>
<dbReference type="InterPro" id="IPR010908">
    <property type="entry name" value="Longin_dom"/>
</dbReference>
<dbReference type="FunFam" id="3.30.450.50:FF:000015">
    <property type="entry name" value="Synaptobrevin 2 isoform 1"/>
    <property type="match status" value="1"/>
</dbReference>
<evidence type="ECO:0000256" key="11">
    <source>
        <dbReference type="SAM" id="SignalP"/>
    </source>
</evidence>
<dbReference type="InterPro" id="IPR011012">
    <property type="entry name" value="Longin-like_dom_sf"/>
</dbReference>
<dbReference type="SMART" id="SM01270">
    <property type="entry name" value="Longin"/>
    <property type="match status" value="1"/>
</dbReference>
<evidence type="ECO:0000256" key="1">
    <source>
        <dbReference type="ARBA" id="ARBA00008025"/>
    </source>
</evidence>
<keyword evidence="6 10" id="KW-0472">Membrane</keyword>
<feature type="transmembrane region" description="Helical" evidence="10">
    <location>
        <begin position="193"/>
        <end position="217"/>
    </location>
</feature>
<keyword evidence="11" id="KW-0732">Signal</keyword>
<evidence type="ECO:0000256" key="9">
    <source>
        <dbReference type="PROSITE-ProRule" id="PRU00290"/>
    </source>
</evidence>
<feature type="domain" description="V-SNARE coiled-coil homology" evidence="13">
    <location>
        <begin position="129"/>
        <end position="189"/>
    </location>
</feature>
<evidence type="ECO:0000259" key="13">
    <source>
        <dbReference type="PROSITE" id="PS50892"/>
    </source>
</evidence>
<protein>
    <recommendedName>
        <fullName evidence="15">V-SNARE coiled-coil homology domain-containing protein</fullName>
    </recommendedName>
</protein>
<organism evidence="14">
    <name type="scientific">Chlamydomonas leiostraca</name>
    <dbReference type="NCBI Taxonomy" id="1034604"/>
    <lineage>
        <taxon>Eukaryota</taxon>
        <taxon>Viridiplantae</taxon>
        <taxon>Chlorophyta</taxon>
        <taxon>core chlorophytes</taxon>
        <taxon>Chlorophyceae</taxon>
        <taxon>CS clade</taxon>
        <taxon>Chlamydomonadales</taxon>
        <taxon>Chlamydomonadaceae</taxon>
        <taxon>Chlamydomonas</taxon>
    </lineage>
</organism>
<dbReference type="Pfam" id="PF13774">
    <property type="entry name" value="Longin"/>
    <property type="match status" value="1"/>
</dbReference>
<evidence type="ECO:0000256" key="5">
    <source>
        <dbReference type="ARBA" id="ARBA00022989"/>
    </source>
</evidence>
<dbReference type="Pfam" id="PF00957">
    <property type="entry name" value="Synaptobrevin"/>
    <property type="match status" value="1"/>
</dbReference>
<dbReference type="GO" id="GO:0015031">
    <property type="term" value="P:protein transport"/>
    <property type="evidence" value="ECO:0007669"/>
    <property type="project" value="UniProtKB-KW"/>
</dbReference>
<dbReference type="PROSITE" id="PS50892">
    <property type="entry name" value="V_SNARE"/>
    <property type="match status" value="1"/>
</dbReference>
<dbReference type="InterPro" id="IPR001388">
    <property type="entry name" value="Synaptobrevin-like"/>
</dbReference>
<reference evidence="14" key="1">
    <citation type="submission" date="2021-01" db="EMBL/GenBank/DDBJ databases">
        <authorList>
            <person name="Corre E."/>
            <person name="Pelletier E."/>
            <person name="Niang G."/>
            <person name="Scheremetjew M."/>
            <person name="Finn R."/>
            <person name="Kale V."/>
            <person name="Holt S."/>
            <person name="Cochrane G."/>
            <person name="Meng A."/>
            <person name="Brown T."/>
            <person name="Cohen L."/>
        </authorList>
    </citation>
    <scope>NUCLEOTIDE SEQUENCE</scope>
    <source>
        <strain evidence="14">SAG 11-49</strain>
    </source>
</reference>
<dbReference type="CDD" id="cd15843">
    <property type="entry name" value="R-SNARE"/>
    <property type="match status" value="1"/>
</dbReference>
<dbReference type="PROSITE" id="PS50859">
    <property type="entry name" value="LONGIN"/>
    <property type="match status" value="1"/>
</dbReference>
<keyword evidence="9" id="KW-0175">Coiled coil</keyword>
<comment type="similarity">
    <text evidence="1">Belongs to the synaptobrevin family.</text>
</comment>
<feature type="domain" description="Longin" evidence="12">
    <location>
        <begin position="12"/>
        <end position="114"/>
    </location>
</feature>
<evidence type="ECO:0000256" key="8">
    <source>
        <dbReference type="ARBA" id="ARBA00046280"/>
    </source>
</evidence>
<dbReference type="GO" id="GO:0012505">
    <property type="term" value="C:endomembrane system"/>
    <property type="evidence" value="ECO:0007669"/>
    <property type="project" value="UniProtKB-SubCell"/>
</dbReference>
<evidence type="ECO:0000256" key="6">
    <source>
        <dbReference type="ARBA" id="ARBA00023136"/>
    </source>
</evidence>
<dbReference type="Gene3D" id="3.30.450.50">
    <property type="entry name" value="Longin domain"/>
    <property type="match status" value="1"/>
</dbReference>
<dbReference type="EMBL" id="HBFB01022715">
    <property type="protein sequence ID" value="CAD8686258.1"/>
    <property type="molecule type" value="Transcribed_RNA"/>
</dbReference>
<gene>
    <name evidence="14" type="ORF">CLEI1391_LOCUS12804</name>
</gene>
<keyword evidence="2" id="KW-0813">Transport</keyword>
<evidence type="ECO:0000259" key="12">
    <source>
        <dbReference type="PROSITE" id="PS50859"/>
    </source>
</evidence>
<accession>A0A7S0RU98</accession>
<dbReference type="AlphaFoldDB" id="A0A7S0RU98"/>
<dbReference type="SUPFAM" id="SSF64356">
    <property type="entry name" value="SNARE-like"/>
    <property type="match status" value="1"/>
</dbReference>
<comment type="function">
    <text evidence="7">Involved in the targeting and/or fusion of transport vesicles to their target membrane.</text>
</comment>
<dbReference type="FunFam" id="1.20.5.110:FF:000004">
    <property type="entry name" value="Vesicle-associated membrane protein 7"/>
    <property type="match status" value="1"/>
</dbReference>
<evidence type="ECO:0000313" key="14">
    <source>
        <dbReference type="EMBL" id="CAD8686258.1"/>
    </source>
</evidence>
<evidence type="ECO:0000256" key="7">
    <source>
        <dbReference type="ARBA" id="ARBA00037493"/>
    </source>
</evidence>
<evidence type="ECO:0000256" key="2">
    <source>
        <dbReference type="ARBA" id="ARBA00022448"/>
    </source>
</evidence>
<dbReference type="GO" id="GO:0016192">
    <property type="term" value="P:vesicle-mediated transport"/>
    <property type="evidence" value="ECO:0007669"/>
    <property type="project" value="InterPro"/>
</dbReference>
<evidence type="ECO:0000256" key="10">
    <source>
        <dbReference type="SAM" id="Phobius"/>
    </source>
</evidence>
<dbReference type="PRINTS" id="PR00219">
    <property type="entry name" value="SYNAPTOBREVN"/>
</dbReference>